<gene>
    <name evidence="2" type="ORF">L1049_015388</name>
</gene>
<dbReference type="AlphaFoldDB" id="A0AAP0RXH0"/>
<feature type="compositionally biased region" description="Basic and acidic residues" evidence="1">
    <location>
        <begin position="488"/>
        <end position="506"/>
    </location>
</feature>
<organism evidence="2 3">
    <name type="scientific">Liquidambar formosana</name>
    <name type="common">Formosan gum</name>
    <dbReference type="NCBI Taxonomy" id="63359"/>
    <lineage>
        <taxon>Eukaryota</taxon>
        <taxon>Viridiplantae</taxon>
        <taxon>Streptophyta</taxon>
        <taxon>Embryophyta</taxon>
        <taxon>Tracheophyta</taxon>
        <taxon>Spermatophyta</taxon>
        <taxon>Magnoliopsida</taxon>
        <taxon>eudicotyledons</taxon>
        <taxon>Gunneridae</taxon>
        <taxon>Pentapetalae</taxon>
        <taxon>Saxifragales</taxon>
        <taxon>Altingiaceae</taxon>
        <taxon>Liquidambar</taxon>
    </lineage>
</organism>
<feature type="region of interest" description="Disordered" evidence="1">
    <location>
        <begin position="247"/>
        <end position="290"/>
    </location>
</feature>
<keyword evidence="3" id="KW-1185">Reference proteome</keyword>
<feature type="compositionally biased region" description="Basic residues" evidence="1">
    <location>
        <begin position="280"/>
        <end position="290"/>
    </location>
</feature>
<dbReference type="PANTHER" id="PTHR37241">
    <property type="entry name" value="NEUROFILAMENT HEAVY PROTEIN"/>
    <property type="match status" value="1"/>
</dbReference>
<sequence>MEESQSSQQINNEVSDEFYEEIEAPKFVDLTVPDPYRPDDRYWFCLRVGCDQKHEEELDSEAVYKNFVLRVMAARSPNVRLRKALYRKAPSASMKCPLSAPAKSSKARVSRLAIISSISQKIGDAKVKVRPLPKPSSTPNVKANQSSIASKALTTPRNKKCLPNPDSFRSVRNPKATIIQVPKSRVVAKALVFQSPKKTIKSKTSLELDTPVKKICEGMKKLEITSQRKRVLGYSIKSSKDIRHDLNKPLPLEASSKQLNKQKVKSRVEDSLHSQSCKAQKAKSSRCLKRKSKENIQKCSDFVPHEGVEKDSSDMEIDGKSRNVSLAVRLRSGSSKSNEGNGHKELLTTEKPLENFSSAIPTQEKATSSLEQPPLEENSDPGLSNASRGDMNSPSISEETDSLKNVIPKFQAPNGQGDGSHEGSEHEEKIKSSSENGKISEGEPPEYQTSEGAGHDSEHEEKIKSSSENEKISEGEPPEYQTSAGAGHDSEHEEKIKSSSENEKISEACVTTGAQGSKYRKPKPTNPKPFRLRTDERGILKEANMERRFLLLTPVKETTTFPRFPSAKSQRKHENDIQRNEKYRGQSKNNNDTNEGSEEASQKITPINQPQQVRTACMKTPKGQVEPKTGRITLERRTVSTNQKPSHLTSRLGCDRDNAVQKSANSIRKTKSLSLRHQLVRPRGVTPTRKAVVSPMTPGQLCVIKEKSSKFSRLEEAGKPSENDAIPTIKASASTAPRSLSRGRRPSTVPKEPNFHSIHVPKSCTRKLA</sequence>
<evidence type="ECO:0000313" key="2">
    <source>
        <dbReference type="EMBL" id="KAK9286980.1"/>
    </source>
</evidence>
<dbReference type="PANTHER" id="PTHR37241:SF1">
    <property type="entry name" value="NEUROFILAMENT HEAVY PROTEIN"/>
    <property type="match status" value="1"/>
</dbReference>
<evidence type="ECO:0000256" key="1">
    <source>
        <dbReference type="SAM" id="MobiDB-lite"/>
    </source>
</evidence>
<feature type="compositionally biased region" description="Polar residues" evidence="1">
    <location>
        <begin position="381"/>
        <end position="397"/>
    </location>
</feature>
<comment type="caution">
    <text evidence="2">The sequence shown here is derived from an EMBL/GenBank/DDBJ whole genome shotgun (WGS) entry which is preliminary data.</text>
</comment>
<feature type="compositionally biased region" description="Basic and acidic residues" evidence="1">
    <location>
        <begin position="572"/>
        <end position="584"/>
    </location>
</feature>
<feature type="region of interest" description="Disordered" evidence="1">
    <location>
        <begin position="551"/>
        <end position="611"/>
    </location>
</feature>
<name>A0AAP0RXH0_LIQFO</name>
<feature type="compositionally biased region" description="Basic and acidic residues" evidence="1">
    <location>
        <begin position="453"/>
        <end position="474"/>
    </location>
</feature>
<dbReference type="Proteomes" id="UP001415857">
    <property type="component" value="Unassembled WGS sequence"/>
</dbReference>
<feature type="compositionally biased region" description="Polar residues" evidence="1">
    <location>
        <begin position="355"/>
        <end position="371"/>
    </location>
</feature>
<protein>
    <submittedName>
        <fullName evidence="2">Uncharacterized protein</fullName>
    </submittedName>
</protein>
<feature type="compositionally biased region" description="Basic and acidic residues" evidence="1">
    <location>
        <begin position="341"/>
        <end position="353"/>
    </location>
</feature>
<reference evidence="2 3" key="1">
    <citation type="journal article" date="2024" name="Plant J.">
        <title>Genome sequences and population genomics reveal climatic adaptation and genomic divergence between two closely related sweetgum species.</title>
        <authorList>
            <person name="Xu W.Q."/>
            <person name="Ren C.Q."/>
            <person name="Zhang X.Y."/>
            <person name="Comes H.P."/>
            <person name="Liu X.H."/>
            <person name="Li Y.G."/>
            <person name="Kettle C.J."/>
            <person name="Jalonen R."/>
            <person name="Gaisberger H."/>
            <person name="Ma Y.Z."/>
            <person name="Qiu Y.X."/>
        </authorList>
    </citation>
    <scope>NUCLEOTIDE SEQUENCE [LARGE SCALE GENOMIC DNA]</scope>
    <source>
        <strain evidence="2">Hangzhou</strain>
    </source>
</reference>
<proteinExistence type="predicted"/>
<evidence type="ECO:0000313" key="3">
    <source>
        <dbReference type="Proteomes" id="UP001415857"/>
    </source>
</evidence>
<feature type="region of interest" description="Disordered" evidence="1">
    <location>
        <begin position="714"/>
        <end position="769"/>
    </location>
</feature>
<feature type="region of interest" description="Disordered" evidence="1">
    <location>
        <begin position="329"/>
        <end position="539"/>
    </location>
</feature>
<dbReference type="EMBL" id="JBBPBK010000004">
    <property type="protein sequence ID" value="KAK9286980.1"/>
    <property type="molecule type" value="Genomic_DNA"/>
</dbReference>
<accession>A0AAP0RXH0</accession>
<feature type="compositionally biased region" description="Basic and acidic residues" evidence="1">
    <location>
        <begin position="419"/>
        <end position="432"/>
    </location>
</feature>
<feature type="compositionally biased region" description="Polar residues" evidence="1">
    <location>
        <begin position="602"/>
        <end position="611"/>
    </location>
</feature>